<feature type="region of interest" description="Disordered" evidence="1">
    <location>
        <begin position="41"/>
        <end position="135"/>
    </location>
</feature>
<feature type="compositionally biased region" description="Low complexity" evidence="1">
    <location>
        <begin position="44"/>
        <end position="127"/>
    </location>
</feature>
<comment type="caution">
    <text evidence="2">The sequence shown here is derived from an EMBL/GenBank/DDBJ whole genome shotgun (WGS) entry which is preliminary data.</text>
</comment>
<dbReference type="EMBL" id="RJVU01042534">
    <property type="protein sequence ID" value="ROL45910.1"/>
    <property type="molecule type" value="Genomic_DNA"/>
</dbReference>
<gene>
    <name evidence="2" type="ORF">DPX16_11605</name>
</gene>
<dbReference type="Proteomes" id="UP000281406">
    <property type="component" value="Unassembled WGS sequence"/>
</dbReference>
<reference evidence="2 3" key="1">
    <citation type="submission" date="2018-10" db="EMBL/GenBank/DDBJ databases">
        <title>Genome assembly for a Yunnan-Guizhou Plateau 3E fish, Anabarilius grahami (Regan), and its evolutionary and genetic applications.</title>
        <authorList>
            <person name="Jiang W."/>
        </authorList>
    </citation>
    <scope>NUCLEOTIDE SEQUENCE [LARGE SCALE GENOMIC DNA]</scope>
    <source>
        <strain evidence="2">AG-KIZ</strain>
        <tissue evidence="2">Muscle</tissue>
    </source>
</reference>
<evidence type="ECO:0000313" key="2">
    <source>
        <dbReference type="EMBL" id="ROL45910.1"/>
    </source>
</evidence>
<keyword evidence="3" id="KW-1185">Reference proteome</keyword>
<name>A0A3N0YJ32_ANAGA</name>
<evidence type="ECO:0000256" key="1">
    <source>
        <dbReference type="SAM" id="MobiDB-lite"/>
    </source>
</evidence>
<protein>
    <submittedName>
        <fullName evidence="2">Uncharacterized protein</fullName>
    </submittedName>
</protein>
<organism evidence="2 3">
    <name type="scientific">Anabarilius grahami</name>
    <name type="common">Kanglang fish</name>
    <name type="synonym">Barilius grahami</name>
    <dbReference type="NCBI Taxonomy" id="495550"/>
    <lineage>
        <taxon>Eukaryota</taxon>
        <taxon>Metazoa</taxon>
        <taxon>Chordata</taxon>
        <taxon>Craniata</taxon>
        <taxon>Vertebrata</taxon>
        <taxon>Euteleostomi</taxon>
        <taxon>Actinopterygii</taxon>
        <taxon>Neopterygii</taxon>
        <taxon>Teleostei</taxon>
        <taxon>Ostariophysi</taxon>
        <taxon>Cypriniformes</taxon>
        <taxon>Xenocyprididae</taxon>
        <taxon>Xenocypridinae</taxon>
        <taxon>Xenocypridinae incertae sedis</taxon>
        <taxon>Anabarilius</taxon>
    </lineage>
</organism>
<evidence type="ECO:0000313" key="3">
    <source>
        <dbReference type="Proteomes" id="UP000281406"/>
    </source>
</evidence>
<accession>A0A3N0YJ32</accession>
<dbReference type="AlphaFoldDB" id="A0A3N0YJ32"/>
<feature type="region of interest" description="Disordered" evidence="1">
    <location>
        <begin position="189"/>
        <end position="214"/>
    </location>
</feature>
<sequence length="214" mass="22534">MHKTGLILPVSHLEMVGRGSVQCKRSSVDLFYSNSSEKLEAETSKAQTSSTVQSQSSTGQTSSTARTSSTGQSQSSAGQTSSTGQSQFSTGQTSSTGQSQSSTGQSQSSTAQTSSSGTRLGGLPLRGGPKRRHSVLGNTYLVPRVDRGSSQGFGYPLLAAVRWRKKRGMRVLLSNPLKLLITPKPLEGKPATFSQKSVMAKAGGTQRQYAGKEI</sequence>
<proteinExistence type="predicted"/>